<dbReference type="KEGG" id="alm:AO498_00020"/>
<keyword evidence="4" id="KW-1185">Reference proteome</keyword>
<dbReference type="Gene3D" id="3.40.50.1980">
    <property type="entry name" value="Nitrogenase molybdenum iron protein domain"/>
    <property type="match status" value="2"/>
</dbReference>
<dbReference type="EMBL" id="CP012836">
    <property type="protein sequence ID" value="AMQ54757.1"/>
    <property type="molecule type" value="Genomic_DNA"/>
</dbReference>
<dbReference type="SUPFAM" id="SSF53807">
    <property type="entry name" value="Helical backbone' metal receptor"/>
    <property type="match status" value="1"/>
</dbReference>
<organism evidence="3 4">
    <name type="scientific">Algoriphagus sanaruensis</name>
    <dbReference type="NCBI Taxonomy" id="1727163"/>
    <lineage>
        <taxon>Bacteria</taxon>
        <taxon>Pseudomonadati</taxon>
        <taxon>Bacteroidota</taxon>
        <taxon>Cytophagia</taxon>
        <taxon>Cytophagales</taxon>
        <taxon>Cyclobacteriaceae</taxon>
        <taxon>Algoriphagus</taxon>
    </lineage>
</organism>
<dbReference type="NCBIfam" id="NF038402">
    <property type="entry name" value="TroA_like"/>
    <property type="match status" value="1"/>
</dbReference>
<reference evidence="3 4" key="2">
    <citation type="journal article" date="2016" name="Genome Announc.">
        <title>Complete Genome Sequence of Algoriphagus sp. Strain M8-2, Isolated from a Brackish Lake.</title>
        <authorList>
            <person name="Muraguchi Y."/>
            <person name="Kushimoto K."/>
            <person name="Ohtsubo Y."/>
            <person name="Suzuki T."/>
            <person name="Dohra H."/>
            <person name="Kimbara K."/>
            <person name="Shintani M."/>
        </authorList>
    </citation>
    <scope>NUCLEOTIDE SEQUENCE [LARGE SCALE GENOMIC DNA]</scope>
    <source>
        <strain evidence="3 4">M8-2</strain>
    </source>
</reference>
<dbReference type="Proteomes" id="UP000073816">
    <property type="component" value="Chromosome"/>
</dbReference>
<dbReference type="InterPro" id="IPR054828">
    <property type="entry name" value="Vit_B12_bind_prot"/>
</dbReference>
<keyword evidence="1" id="KW-0732">Signal</keyword>
<evidence type="ECO:0000259" key="2">
    <source>
        <dbReference type="PROSITE" id="PS50983"/>
    </source>
</evidence>
<dbReference type="STRING" id="1727163.AO498_00020"/>
<sequence>MEFKDQLQRKIFLPKTPERIISLVPSQTELLVDLGLEDRIVGVTKFCVHPNHLRKCKAIVGGTKNYRFDVVDALQPDLIIGNKEENDKEGMDQLSEKYPVWMSDIFTLEDAFQMIRQIAKMTNTSDQGERVIQRINDSFQCPVPFKGTCLYLIWNDPIMVAGKDTFIDFMLEKAGFKNLAKGSRYPVLNLEDVILLNPDFVLLSSEPYPFKENHLLYFKSILPESQIRLVNGELFSWYGSRLVQSAAYFQGL</sequence>
<gene>
    <name evidence="3" type="ORF">AO498_00020</name>
</gene>
<dbReference type="InterPro" id="IPR050902">
    <property type="entry name" value="ABC_Transporter_SBP"/>
</dbReference>
<dbReference type="PROSITE" id="PS50983">
    <property type="entry name" value="FE_B12_PBP"/>
    <property type="match status" value="1"/>
</dbReference>
<reference evidence="4" key="1">
    <citation type="submission" date="2015-09" db="EMBL/GenBank/DDBJ databases">
        <title>Complete sequence of Algoriphagus sp. M8-2.</title>
        <authorList>
            <person name="Shintani M."/>
        </authorList>
    </citation>
    <scope>NUCLEOTIDE SEQUENCE [LARGE SCALE GENOMIC DNA]</scope>
    <source>
        <strain evidence="4">M8-2</strain>
    </source>
</reference>
<evidence type="ECO:0000313" key="4">
    <source>
        <dbReference type="Proteomes" id="UP000073816"/>
    </source>
</evidence>
<dbReference type="PANTHER" id="PTHR30535">
    <property type="entry name" value="VITAMIN B12-BINDING PROTEIN"/>
    <property type="match status" value="1"/>
</dbReference>
<dbReference type="PATRIC" id="fig|1727163.4.peg.5"/>
<feature type="domain" description="Fe/B12 periplasmic-binding" evidence="2">
    <location>
        <begin position="19"/>
        <end position="252"/>
    </location>
</feature>
<dbReference type="Pfam" id="PF01497">
    <property type="entry name" value="Peripla_BP_2"/>
    <property type="match status" value="1"/>
</dbReference>
<evidence type="ECO:0000313" key="3">
    <source>
        <dbReference type="EMBL" id="AMQ54757.1"/>
    </source>
</evidence>
<evidence type="ECO:0000256" key="1">
    <source>
        <dbReference type="ARBA" id="ARBA00022729"/>
    </source>
</evidence>
<dbReference type="InterPro" id="IPR002491">
    <property type="entry name" value="ABC_transptr_periplasmic_BD"/>
</dbReference>
<dbReference type="RefSeq" id="WP_067541953.1">
    <property type="nucleotide sequence ID" value="NZ_CP012836.1"/>
</dbReference>
<dbReference type="PANTHER" id="PTHR30535:SF35">
    <property type="entry name" value="PERIPLASMIC BINDING PROTEIN"/>
    <property type="match status" value="1"/>
</dbReference>
<protein>
    <submittedName>
        <fullName evidence="3">Iron ABC transporter</fullName>
    </submittedName>
</protein>
<accession>A0A142EI02</accession>
<proteinExistence type="predicted"/>
<dbReference type="AlphaFoldDB" id="A0A142EI02"/>
<name>A0A142EI02_9BACT</name>